<evidence type="ECO:0000256" key="2">
    <source>
        <dbReference type="ARBA" id="ARBA00022679"/>
    </source>
</evidence>
<evidence type="ECO:0000256" key="1">
    <source>
        <dbReference type="ARBA" id="ARBA00004752"/>
    </source>
</evidence>
<keyword evidence="11" id="KW-1185">Reference proteome</keyword>
<dbReference type="SUPFAM" id="SSF141523">
    <property type="entry name" value="L,D-transpeptidase catalytic domain-like"/>
    <property type="match status" value="1"/>
</dbReference>
<evidence type="ECO:0000313" key="11">
    <source>
        <dbReference type="Proteomes" id="UP001601197"/>
    </source>
</evidence>
<evidence type="ECO:0000256" key="8">
    <source>
        <dbReference type="SAM" id="SignalP"/>
    </source>
</evidence>
<proteinExistence type="predicted"/>
<evidence type="ECO:0000256" key="5">
    <source>
        <dbReference type="ARBA" id="ARBA00023316"/>
    </source>
</evidence>
<gene>
    <name evidence="10" type="ORF">ACFYNZ_09465</name>
</gene>
<protein>
    <submittedName>
        <fullName evidence="10">L,D-transpeptidase</fullName>
        <ecNumber evidence="10">2.-.-.-</ecNumber>
    </submittedName>
</protein>
<keyword evidence="3 6" id="KW-0133">Cell shape</keyword>
<dbReference type="CDD" id="cd16913">
    <property type="entry name" value="YkuD_like"/>
    <property type="match status" value="1"/>
</dbReference>
<dbReference type="EC" id="2.-.-.-" evidence="10"/>
<feature type="domain" description="L,D-TPase catalytic" evidence="9">
    <location>
        <begin position="48"/>
        <end position="208"/>
    </location>
</feature>
<evidence type="ECO:0000256" key="4">
    <source>
        <dbReference type="ARBA" id="ARBA00022984"/>
    </source>
</evidence>
<keyword evidence="4 6" id="KW-0573">Peptidoglycan synthesis</keyword>
<reference evidence="10 11" key="1">
    <citation type="submission" date="2024-10" db="EMBL/GenBank/DDBJ databases">
        <title>The Natural Products Discovery Center: Release of the First 8490 Sequenced Strains for Exploring Actinobacteria Biosynthetic Diversity.</title>
        <authorList>
            <person name="Kalkreuter E."/>
            <person name="Kautsar S.A."/>
            <person name="Yang D."/>
            <person name="Bader C.D."/>
            <person name="Teijaro C.N."/>
            <person name="Fluegel L."/>
            <person name="Davis C.M."/>
            <person name="Simpson J.R."/>
            <person name="Lauterbach L."/>
            <person name="Steele A.D."/>
            <person name="Gui C."/>
            <person name="Meng S."/>
            <person name="Li G."/>
            <person name="Viehrig K."/>
            <person name="Ye F."/>
            <person name="Su P."/>
            <person name="Kiefer A.F."/>
            <person name="Nichols A."/>
            <person name="Cepeda A.J."/>
            <person name="Yan W."/>
            <person name="Fan B."/>
            <person name="Jiang Y."/>
            <person name="Adhikari A."/>
            <person name="Zheng C.-J."/>
            <person name="Schuster L."/>
            <person name="Cowan T.M."/>
            <person name="Smanski M.J."/>
            <person name="Chevrette M.G."/>
            <person name="De Carvalho L.P.S."/>
            <person name="Shen B."/>
        </authorList>
    </citation>
    <scope>NUCLEOTIDE SEQUENCE [LARGE SCALE GENOMIC DNA]</scope>
    <source>
        <strain evidence="10 11">NPDC007147</strain>
    </source>
</reference>
<dbReference type="Gene3D" id="2.40.440.10">
    <property type="entry name" value="L,D-transpeptidase catalytic domain-like"/>
    <property type="match status" value="1"/>
</dbReference>
<sequence length="208" mass="22387">MTSSSKFAARCITSAIAFAALTAVTAPAADANSALAPHAASRVTLEFVKNAKDPSDSVLRVYDGKEIVNTFRAGSGLGTAADHSKGKLTEEGALHRNDCAVRKGWLPNGTYKPTSFEINRNGAIKGYAIGLPNRACHTGKNVRSALFIHSEMTKDGKQGPPKGRDSSERWEGPQDYKSEGCIKLHPDHIAWLFSHMNRHGRATSVTVR</sequence>
<evidence type="ECO:0000259" key="9">
    <source>
        <dbReference type="PROSITE" id="PS52029"/>
    </source>
</evidence>
<dbReference type="EMBL" id="JBIAFJ010000005">
    <property type="protein sequence ID" value="MFE9169742.1"/>
    <property type="molecule type" value="Genomic_DNA"/>
</dbReference>
<keyword evidence="5 6" id="KW-0961">Cell wall biogenesis/degradation</keyword>
<evidence type="ECO:0000256" key="3">
    <source>
        <dbReference type="ARBA" id="ARBA00022960"/>
    </source>
</evidence>
<evidence type="ECO:0000256" key="6">
    <source>
        <dbReference type="PROSITE-ProRule" id="PRU01373"/>
    </source>
</evidence>
<dbReference type="GO" id="GO:0016740">
    <property type="term" value="F:transferase activity"/>
    <property type="evidence" value="ECO:0007669"/>
    <property type="project" value="UniProtKB-KW"/>
</dbReference>
<evidence type="ECO:0000256" key="7">
    <source>
        <dbReference type="SAM" id="MobiDB-lite"/>
    </source>
</evidence>
<dbReference type="Pfam" id="PF03734">
    <property type="entry name" value="YkuD"/>
    <property type="match status" value="1"/>
</dbReference>
<organism evidence="10 11">
    <name type="scientific">Streptomyces kebangsaanensis</name>
    <dbReference type="NCBI Taxonomy" id="864058"/>
    <lineage>
        <taxon>Bacteria</taxon>
        <taxon>Bacillati</taxon>
        <taxon>Actinomycetota</taxon>
        <taxon>Actinomycetes</taxon>
        <taxon>Kitasatosporales</taxon>
        <taxon>Streptomycetaceae</taxon>
        <taxon>Streptomyces</taxon>
    </lineage>
</organism>
<feature type="active site" description="Nucleophile" evidence="6">
    <location>
        <position position="181"/>
    </location>
</feature>
<evidence type="ECO:0000313" key="10">
    <source>
        <dbReference type="EMBL" id="MFE9169742.1"/>
    </source>
</evidence>
<dbReference type="PROSITE" id="PS52029">
    <property type="entry name" value="LD_TPASE"/>
    <property type="match status" value="1"/>
</dbReference>
<feature type="chain" id="PRO_5045380366" evidence="8">
    <location>
        <begin position="20"/>
        <end position="208"/>
    </location>
</feature>
<feature type="region of interest" description="Disordered" evidence="7">
    <location>
        <begin position="151"/>
        <end position="177"/>
    </location>
</feature>
<keyword evidence="2 10" id="KW-0808">Transferase</keyword>
<dbReference type="Proteomes" id="UP001601197">
    <property type="component" value="Unassembled WGS sequence"/>
</dbReference>
<comment type="caution">
    <text evidence="10">The sequence shown here is derived from an EMBL/GenBank/DDBJ whole genome shotgun (WGS) entry which is preliminary data.</text>
</comment>
<feature type="signal peptide" evidence="8">
    <location>
        <begin position="1"/>
        <end position="19"/>
    </location>
</feature>
<dbReference type="RefSeq" id="WP_388345217.1">
    <property type="nucleotide sequence ID" value="NZ_JBIAFJ010000005.1"/>
</dbReference>
<keyword evidence="8" id="KW-0732">Signal</keyword>
<dbReference type="InterPro" id="IPR038063">
    <property type="entry name" value="Transpep_catalytic_dom"/>
</dbReference>
<dbReference type="InterPro" id="IPR005490">
    <property type="entry name" value="LD_TPept_cat_dom"/>
</dbReference>
<comment type="pathway">
    <text evidence="1 6">Cell wall biogenesis; peptidoglycan biosynthesis.</text>
</comment>
<name>A0ABW6KR57_9ACTN</name>
<feature type="active site" description="Proton donor/acceptor" evidence="6">
    <location>
        <position position="149"/>
    </location>
</feature>
<accession>A0ABW6KR57</accession>